<evidence type="ECO:0000256" key="1">
    <source>
        <dbReference type="SAM" id="Phobius"/>
    </source>
</evidence>
<gene>
    <name evidence="3" type="ORF">WMSIL1_LOCUS5235</name>
    <name evidence="2" type="ORF">WMSIL1_LOCUS5359</name>
</gene>
<evidence type="ECO:0000313" key="4">
    <source>
        <dbReference type="Proteomes" id="UP000321570"/>
    </source>
</evidence>
<feature type="transmembrane region" description="Helical" evidence="1">
    <location>
        <begin position="82"/>
        <end position="98"/>
    </location>
</feature>
<name>A0A564YDE9_HYMDI</name>
<feature type="non-terminal residue" evidence="2">
    <location>
        <position position="99"/>
    </location>
</feature>
<protein>
    <submittedName>
        <fullName evidence="2">Uncharacterized protein</fullName>
    </submittedName>
</protein>
<keyword evidence="1" id="KW-1133">Transmembrane helix</keyword>
<proteinExistence type="predicted"/>
<organism evidence="2 4">
    <name type="scientific">Hymenolepis diminuta</name>
    <name type="common">Rat tapeworm</name>
    <dbReference type="NCBI Taxonomy" id="6216"/>
    <lineage>
        <taxon>Eukaryota</taxon>
        <taxon>Metazoa</taxon>
        <taxon>Spiralia</taxon>
        <taxon>Lophotrochozoa</taxon>
        <taxon>Platyhelminthes</taxon>
        <taxon>Cestoda</taxon>
        <taxon>Eucestoda</taxon>
        <taxon>Cyclophyllidea</taxon>
        <taxon>Hymenolepididae</taxon>
        <taxon>Hymenolepis</taxon>
    </lineage>
</organism>
<feature type="transmembrane region" description="Helical" evidence="1">
    <location>
        <begin position="55"/>
        <end position="75"/>
    </location>
</feature>
<sequence>MEEPNYDSRIRRMFGNLNALLFVFINILIFLSGLFIIIFVAHLENPDATDNTPGIHYSLLVFGILGLVTPGVGALAFYKSSAVILVIYLISIIIVAIVE</sequence>
<dbReference type="EMBL" id="CABIJS010000166">
    <property type="protein sequence ID" value="VUZ45248.1"/>
    <property type="molecule type" value="Genomic_DNA"/>
</dbReference>
<dbReference type="AlphaFoldDB" id="A0A564YDE9"/>
<reference evidence="2 4" key="1">
    <citation type="submission" date="2019-07" db="EMBL/GenBank/DDBJ databases">
        <authorList>
            <person name="Jastrzebski P J."/>
            <person name="Paukszto L."/>
            <person name="Jastrzebski P J."/>
        </authorList>
    </citation>
    <scope>NUCLEOTIDE SEQUENCE [LARGE SCALE GENOMIC DNA]</scope>
    <source>
        <strain evidence="2 4">WMS-il1</strain>
    </source>
</reference>
<dbReference type="Proteomes" id="UP000321570">
    <property type="component" value="Unassembled WGS sequence"/>
</dbReference>
<feature type="transmembrane region" description="Helical" evidence="1">
    <location>
        <begin position="20"/>
        <end position="43"/>
    </location>
</feature>
<keyword evidence="4" id="KW-1185">Reference proteome</keyword>
<keyword evidence="1" id="KW-0812">Transmembrane</keyword>
<evidence type="ECO:0000313" key="2">
    <source>
        <dbReference type="EMBL" id="VUZ45236.1"/>
    </source>
</evidence>
<evidence type="ECO:0000313" key="3">
    <source>
        <dbReference type="EMBL" id="VUZ45248.1"/>
    </source>
</evidence>
<accession>A0A564YDE9</accession>
<dbReference type="EMBL" id="CABIJS010000166">
    <property type="protein sequence ID" value="VUZ45236.1"/>
    <property type="molecule type" value="Genomic_DNA"/>
</dbReference>
<keyword evidence="1" id="KW-0472">Membrane</keyword>